<comment type="caution">
    <text evidence="1">The sequence shown here is derived from an EMBL/GenBank/DDBJ whole genome shotgun (WGS) entry which is preliminary data.</text>
</comment>
<gene>
    <name evidence="1" type="ORF">CQW23_28491</name>
</gene>
<evidence type="ECO:0000313" key="1">
    <source>
        <dbReference type="EMBL" id="PHT32154.1"/>
    </source>
</evidence>
<dbReference type="OrthoDB" id="644067at2759"/>
<evidence type="ECO:0000313" key="2">
    <source>
        <dbReference type="Proteomes" id="UP000224567"/>
    </source>
</evidence>
<reference evidence="1 2" key="1">
    <citation type="journal article" date="2017" name="Genome Biol.">
        <title>New reference genome sequences of hot pepper reveal the massive evolution of plant disease-resistance genes by retroduplication.</title>
        <authorList>
            <person name="Kim S."/>
            <person name="Park J."/>
            <person name="Yeom S.I."/>
            <person name="Kim Y.M."/>
            <person name="Seo E."/>
            <person name="Kim K.T."/>
            <person name="Kim M.S."/>
            <person name="Lee J.M."/>
            <person name="Cheong K."/>
            <person name="Shin H.S."/>
            <person name="Kim S.B."/>
            <person name="Han K."/>
            <person name="Lee J."/>
            <person name="Park M."/>
            <person name="Lee H.A."/>
            <person name="Lee H.Y."/>
            <person name="Lee Y."/>
            <person name="Oh S."/>
            <person name="Lee J.H."/>
            <person name="Choi E."/>
            <person name="Choi E."/>
            <person name="Lee S.E."/>
            <person name="Jeon J."/>
            <person name="Kim H."/>
            <person name="Choi G."/>
            <person name="Song H."/>
            <person name="Lee J."/>
            <person name="Lee S.C."/>
            <person name="Kwon J.K."/>
            <person name="Lee H.Y."/>
            <person name="Koo N."/>
            <person name="Hong Y."/>
            <person name="Kim R.W."/>
            <person name="Kang W.H."/>
            <person name="Huh J.H."/>
            <person name="Kang B.C."/>
            <person name="Yang T.J."/>
            <person name="Lee Y.H."/>
            <person name="Bennetzen J.L."/>
            <person name="Choi D."/>
        </authorList>
    </citation>
    <scope>NUCLEOTIDE SEQUENCE [LARGE SCALE GENOMIC DNA]</scope>
    <source>
        <strain evidence="2">cv. PBC81</strain>
    </source>
</reference>
<organism evidence="1 2">
    <name type="scientific">Capsicum baccatum</name>
    <name type="common">Peruvian pepper</name>
    <dbReference type="NCBI Taxonomy" id="33114"/>
    <lineage>
        <taxon>Eukaryota</taxon>
        <taxon>Viridiplantae</taxon>
        <taxon>Streptophyta</taxon>
        <taxon>Embryophyta</taxon>
        <taxon>Tracheophyta</taxon>
        <taxon>Spermatophyta</taxon>
        <taxon>Magnoliopsida</taxon>
        <taxon>eudicotyledons</taxon>
        <taxon>Gunneridae</taxon>
        <taxon>Pentapetalae</taxon>
        <taxon>asterids</taxon>
        <taxon>lamiids</taxon>
        <taxon>Solanales</taxon>
        <taxon>Solanaceae</taxon>
        <taxon>Solanoideae</taxon>
        <taxon>Capsiceae</taxon>
        <taxon>Capsicum</taxon>
    </lineage>
</organism>
<dbReference type="Proteomes" id="UP000224567">
    <property type="component" value="Unassembled WGS sequence"/>
</dbReference>
<dbReference type="AlphaFoldDB" id="A0A2G2VGP5"/>
<sequence length="66" mass="7210">MELEMTLEDFLTKASVVTEDDIRVPVIAITPPPLSSMKMVAPSTGGGFVVDNMIHIRNCQFSVAMQ</sequence>
<keyword evidence="2" id="KW-1185">Reference proteome</keyword>
<proteinExistence type="predicted"/>
<protein>
    <submittedName>
        <fullName evidence="1">Uncharacterized protein</fullName>
    </submittedName>
</protein>
<reference evidence="2" key="2">
    <citation type="journal article" date="2017" name="J. Anim. Genet.">
        <title>Multiple reference genome sequences of hot pepper reveal the massive evolution of plant disease resistance genes by retroduplication.</title>
        <authorList>
            <person name="Kim S."/>
            <person name="Park J."/>
            <person name="Yeom S.-I."/>
            <person name="Kim Y.-M."/>
            <person name="Seo E."/>
            <person name="Kim K.-T."/>
            <person name="Kim M.-S."/>
            <person name="Lee J.M."/>
            <person name="Cheong K."/>
            <person name="Shin H.-S."/>
            <person name="Kim S.-B."/>
            <person name="Han K."/>
            <person name="Lee J."/>
            <person name="Park M."/>
            <person name="Lee H.-A."/>
            <person name="Lee H.-Y."/>
            <person name="Lee Y."/>
            <person name="Oh S."/>
            <person name="Lee J.H."/>
            <person name="Choi E."/>
            <person name="Choi E."/>
            <person name="Lee S.E."/>
            <person name="Jeon J."/>
            <person name="Kim H."/>
            <person name="Choi G."/>
            <person name="Song H."/>
            <person name="Lee J."/>
            <person name="Lee S.-C."/>
            <person name="Kwon J.-K."/>
            <person name="Lee H.-Y."/>
            <person name="Koo N."/>
            <person name="Hong Y."/>
            <person name="Kim R.W."/>
            <person name="Kang W.-H."/>
            <person name="Huh J.H."/>
            <person name="Kang B.-C."/>
            <person name="Yang T.-J."/>
            <person name="Lee Y.-H."/>
            <person name="Bennetzen J.L."/>
            <person name="Choi D."/>
        </authorList>
    </citation>
    <scope>NUCLEOTIDE SEQUENCE [LARGE SCALE GENOMIC DNA]</scope>
    <source>
        <strain evidence="2">cv. PBC81</strain>
    </source>
</reference>
<name>A0A2G2VGP5_CAPBA</name>
<accession>A0A2G2VGP5</accession>
<dbReference type="EMBL" id="MLFT02000012">
    <property type="protein sequence ID" value="PHT32154.1"/>
    <property type="molecule type" value="Genomic_DNA"/>
</dbReference>
<dbReference type="STRING" id="33114.A0A2G2VGP5"/>